<evidence type="ECO:0000256" key="1">
    <source>
        <dbReference type="SAM" id="MobiDB-lite"/>
    </source>
</evidence>
<proteinExistence type="predicted"/>
<name>A0A4Q4MHV7_9PLEO</name>
<evidence type="ECO:0000313" key="3">
    <source>
        <dbReference type="Proteomes" id="UP000292402"/>
    </source>
</evidence>
<sequence>MNGLSNPVDYARNVNITLSTSPEATSTSKSPPQNSELPRSNLYTGLSRDLVAAWPNNQDLDYICKLPVGLSTHLHIQLTPSSTKVMSEVPKSTREMLQLPPPGSHPVLLARKLLLLSSLLQGALSAGQIPQDQHRHFNEVMSRAMNTAVKVVISNDELTASVEGIECIMIEAMIQNYAGDLHRAWMTARRASAVAQMLGLHRGSSKLSTLKVLVPETSSGFDSDQFCCRIIEMDRYLSLTLGLPQSSLETRGFDAEAMAACHPLDRIARLQCIIADRILPRRVEEPSKKESEHVRQIDEMLKEAATLIPSQWWLAPEFNANDLLAPNPSSEIARTMYQFSHFHLVLRLHLPYVLHSPGNSMCEHSKATAIHAAREIMSRYITFRKWNSGAYYCRGIDYFCLIALTVLCLVHIDARNQPMAQHEVVLDHSRPSDRAMMERIVSILQNMKDDAIAKKLSRIMQYLLQVEAAAANGIGYNTSTSEADEGLATECDGRFMDEENGVLQLQIPYFGTINLQRRLAPSTVTAAGILSTQASEHTQPSLTEWDNQWSLLDSSEHMGELDDWTLQSINEGLFGDLLGFGSTDQGPEPVLDESFIHIPSSLEMGE</sequence>
<dbReference type="AlphaFoldDB" id="A0A4Q4MHV7"/>
<organism evidence="2 3">
    <name type="scientific">Alternaria tenuissima</name>
    <dbReference type="NCBI Taxonomy" id="119927"/>
    <lineage>
        <taxon>Eukaryota</taxon>
        <taxon>Fungi</taxon>
        <taxon>Dikarya</taxon>
        <taxon>Ascomycota</taxon>
        <taxon>Pezizomycotina</taxon>
        <taxon>Dothideomycetes</taxon>
        <taxon>Pleosporomycetidae</taxon>
        <taxon>Pleosporales</taxon>
        <taxon>Pleosporineae</taxon>
        <taxon>Pleosporaceae</taxon>
        <taxon>Alternaria</taxon>
        <taxon>Alternaria sect. Alternaria</taxon>
        <taxon>Alternaria alternata complex</taxon>
    </lineage>
</organism>
<protein>
    <recommendedName>
        <fullName evidence="4">Transcription factor domain-containing protein</fullName>
    </recommendedName>
</protein>
<reference evidence="3" key="1">
    <citation type="journal article" date="2019" name="bioRxiv">
        <title>Genomics, evolutionary history and diagnostics of the Alternaria alternata species group including apple and Asian pear pathotypes.</title>
        <authorList>
            <person name="Armitage A.D."/>
            <person name="Cockerton H.M."/>
            <person name="Sreenivasaprasad S."/>
            <person name="Woodhall J.W."/>
            <person name="Lane C.R."/>
            <person name="Harrison R.J."/>
            <person name="Clarkson J.P."/>
        </authorList>
    </citation>
    <scope>NUCLEOTIDE SEQUENCE [LARGE SCALE GENOMIC DNA]</scope>
    <source>
        <strain evidence="3">FERA 1082</strain>
    </source>
</reference>
<dbReference type="CDD" id="cd12148">
    <property type="entry name" value="fungal_TF_MHR"/>
    <property type="match status" value="1"/>
</dbReference>
<accession>A0A4Q4MHV7</accession>
<evidence type="ECO:0008006" key="4">
    <source>
        <dbReference type="Google" id="ProtNLM"/>
    </source>
</evidence>
<dbReference type="PANTHER" id="PTHR47840">
    <property type="entry name" value="ZN(II)2CYS6 TRANSCRIPTION FACTOR (EUROFUNG)-RELATED"/>
    <property type="match status" value="1"/>
</dbReference>
<dbReference type="PANTHER" id="PTHR47840:SF4">
    <property type="entry name" value="ZN(II)2CYS6 TRANSCRIPTION FACTOR (EUROFUNG)"/>
    <property type="match status" value="1"/>
</dbReference>
<evidence type="ECO:0000313" key="2">
    <source>
        <dbReference type="EMBL" id="RYN50334.1"/>
    </source>
</evidence>
<feature type="region of interest" description="Disordered" evidence="1">
    <location>
        <begin position="18"/>
        <end position="41"/>
    </location>
</feature>
<dbReference type="Proteomes" id="UP000292402">
    <property type="component" value="Unassembled WGS sequence"/>
</dbReference>
<comment type="caution">
    <text evidence="2">The sequence shown here is derived from an EMBL/GenBank/DDBJ whole genome shotgun (WGS) entry which is preliminary data.</text>
</comment>
<dbReference type="EMBL" id="PDXA01000018">
    <property type="protein sequence ID" value="RYN50334.1"/>
    <property type="molecule type" value="Genomic_DNA"/>
</dbReference>
<gene>
    <name evidence="2" type="ORF">AA0114_g6212</name>
</gene>